<feature type="binding site" evidence="1">
    <location>
        <position position="370"/>
    </location>
    <ligand>
        <name>Zn(2+)</name>
        <dbReference type="ChEBI" id="CHEBI:29105"/>
        <note>catalytic</note>
    </ligand>
</feature>
<keyword evidence="1" id="KW-0479">Metal-binding</keyword>
<dbReference type="InterPro" id="IPR024079">
    <property type="entry name" value="MetalloPept_cat_dom_sf"/>
</dbReference>
<evidence type="ECO:0000313" key="6">
    <source>
        <dbReference type="Proteomes" id="UP001530400"/>
    </source>
</evidence>
<keyword evidence="3" id="KW-0812">Transmembrane</keyword>
<sequence>MRKSVIASTSFLVFASSAGEIALPNRDLRKVYMPFANQHRIKVPIHNRLLDALKTADHPRHRGKTRHYEVETMDESSSISTLQLQEVVSMAITPQTTYNFKRELDESALDFSILAHHSNGHMTILSVDMQTGRVRGLHREVQGKTSHVTSGNGDTLHMRSLQEANNRKEWTCGAVSHDHGKKRAADSDSNSTWSDNTDYETVDSTDLRKRGPKNNATKWREPQKYSFHIDLSIEVDASFIERQGSAEKAVEYINFLVSASNFVFEHEVDAHLNVVHVEETDRFDSQTNAKEALSLMRMQLGLQSNSTYYKDSRSKFRLHHAVLGRYLGGGIAFIDSICDQDWGFGVTSDISGNLENVDENVLFDFFIFIHEVGHSLGSGHTFDEEYDPPIDQCEPCVMQESDNVTIDGLPHASSATIMSYCNFCDGGLENIALTLGGEWKGLDPRSELTTWENSPFIDGYVSNEPRRVSHLIWDTLSSKGLECIAPPVQFDEIQGCDEDSQCNDNNQCTIDSCQNNLCTVSETQSNCCGNQICETGELEVNCVDCTPFFIEPESYCEECFALDGFMIDLKLNDDADRDIFIDSISFMHKIPTDEDVRVELYYSMGGSYRGREKSQSDWKLLSTKIVSSQSSSDFTEITFGSPLCLHVGSAAAFYLFASRDILLFGQGVYSVKNDHGLQLYSSRAVSGLFGDGVDGFSLSCSIEYSLNDNLSTKSPTQRPSAQIAEFKSATHKNSKGDQTDGSDSSHEEEASFDSNTSLRQYRIMPWVVLVFVSIVLVAIL</sequence>
<gene>
    <name evidence="5" type="ORF">ACHAWO_007453</name>
</gene>
<feature type="region of interest" description="Disordered" evidence="2">
    <location>
        <begin position="176"/>
        <end position="219"/>
    </location>
</feature>
<dbReference type="AlphaFoldDB" id="A0ABD3NZJ2"/>
<name>A0ABD3NZJ2_9STRA</name>
<dbReference type="Gene3D" id="3.40.390.10">
    <property type="entry name" value="Collagenase (Catalytic Domain)"/>
    <property type="match status" value="1"/>
</dbReference>
<protein>
    <recommendedName>
        <fullName evidence="4">Peptidase M12B domain-containing protein</fullName>
    </recommendedName>
</protein>
<feature type="transmembrane region" description="Helical" evidence="3">
    <location>
        <begin position="763"/>
        <end position="779"/>
    </location>
</feature>
<feature type="binding site" evidence="1">
    <location>
        <position position="380"/>
    </location>
    <ligand>
        <name>Zn(2+)</name>
        <dbReference type="ChEBI" id="CHEBI:29105"/>
        <note>catalytic</note>
    </ligand>
</feature>
<accession>A0ABD3NZJ2</accession>
<evidence type="ECO:0000256" key="2">
    <source>
        <dbReference type="SAM" id="MobiDB-lite"/>
    </source>
</evidence>
<comment type="caution">
    <text evidence="1">Lacks conserved residue(s) required for the propagation of feature annotation.</text>
</comment>
<feature type="compositionally biased region" description="Polar residues" evidence="2">
    <location>
        <begin position="711"/>
        <end position="720"/>
    </location>
</feature>
<dbReference type="PROSITE" id="PS50215">
    <property type="entry name" value="ADAM_MEPRO"/>
    <property type="match status" value="1"/>
</dbReference>
<dbReference type="Proteomes" id="UP001530400">
    <property type="component" value="Unassembled WGS sequence"/>
</dbReference>
<organism evidence="5 6">
    <name type="scientific">Cyclotella atomus</name>
    <dbReference type="NCBI Taxonomy" id="382360"/>
    <lineage>
        <taxon>Eukaryota</taxon>
        <taxon>Sar</taxon>
        <taxon>Stramenopiles</taxon>
        <taxon>Ochrophyta</taxon>
        <taxon>Bacillariophyta</taxon>
        <taxon>Coscinodiscophyceae</taxon>
        <taxon>Thalassiosirophycidae</taxon>
        <taxon>Stephanodiscales</taxon>
        <taxon>Stephanodiscaceae</taxon>
        <taxon>Cyclotella</taxon>
    </lineage>
</organism>
<feature type="compositionally biased region" description="Basic and acidic residues" evidence="2">
    <location>
        <begin position="734"/>
        <end position="749"/>
    </location>
</feature>
<feature type="domain" description="Peptidase M12B" evidence="4">
    <location>
        <begin position="227"/>
        <end position="422"/>
    </location>
</feature>
<proteinExistence type="predicted"/>
<evidence type="ECO:0000259" key="4">
    <source>
        <dbReference type="PROSITE" id="PS50215"/>
    </source>
</evidence>
<dbReference type="SUPFAM" id="SSF55486">
    <property type="entry name" value="Metalloproteases ('zincins'), catalytic domain"/>
    <property type="match status" value="1"/>
</dbReference>
<keyword evidence="1" id="KW-0862">Zinc</keyword>
<feature type="compositionally biased region" description="Low complexity" evidence="2">
    <location>
        <begin position="187"/>
        <end position="196"/>
    </location>
</feature>
<keyword evidence="3" id="KW-1133">Transmembrane helix</keyword>
<evidence type="ECO:0000256" key="3">
    <source>
        <dbReference type="SAM" id="Phobius"/>
    </source>
</evidence>
<keyword evidence="3" id="KW-0472">Membrane</keyword>
<dbReference type="GO" id="GO:0046872">
    <property type="term" value="F:metal ion binding"/>
    <property type="evidence" value="ECO:0007669"/>
    <property type="project" value="UniProtKB-KW"/>
</dbReference>
<evidence type="ECO:0000313" key="5">
    <source>
        <dbReference type="EMBL" id="KAL3780992.1"/>
    </source>
</evidence>
<keyword evidence="6" id="KW-1185">Reference proteome</keyword>
<feature type="active site" evidence="1">
    <location>
        <position position="371"/>
    </location>
</feature>
<feature type="region of interest" description="Disordered" evidence="2">
    <location>
        <begin position="711"/>
        <end position="751"/>
    </location>
</feature>
<dbReference type="Pfam" id="PF13582">
    <property type="entry name" value="Reprolysin_3"/>
    <property type="match status" value="1"/>
</dbReference>
<dbReference type="EMBL" id="JALLPJ020000866">
    <property type="protein sequence ID" value="KAL3780992.1"/>
    <property type="molecule type" value="Genomic_DNA"/>
</dbReference>
<comment type="caution">
    <text evidence="5">The sequence shown here is derived from an EMBL/GenBank/DDBJ whole genome shotgun (WGS) entry which is preliminary data.</text>
</comment>
<reference evidence="5 6" key="1">
    <citation type="submission" date="2024-10" db="EMBL/GenBank/DDBJ databases">
        <title>Updated reference genomes for cyclostephanoid diatoms.</title>
        <authorList>
            <person name="Roberts W.R."/>
            <person name="Alverson A.J."/>
        </authorList>
    </citation>
    <scope>NUCLEOTIDE SEQUENCE [LARGE SCALE GENOMIC DNA]</scope>
    <source>
        <strain evidence="5 6">AJA010-31</strain>
    </source>
</reference>
<evidence type="ECO:0000256" key="1">
    <source>
        <dbReference type="PROSITE-ProRule" id="PRU00276"/>
    </source>
</evidence>
<dbReference type="PANTHER" id="PTHR33683">
    <property type="entry name" value="1, PUTATIVE-RELATED"/>
    <property type="match status" value="1"/>
</dbReference>
<dbReference type="InterPro" id="IPR001590">
    <property type="entry name" value="Peptidase_M12B"/>
</dbReference>
<dbReference type="PANTHER" id="PTHR33683:SF46">
    <property type="entry name" value="SUSHI DOMAIN-CONTAINING PROTEIN"/>
    <property type="match status" value="1"/>
</dbReference>
<feature type="binding site" evidence="1">
    <location>
        <position position="374"/>
    </location>
    <ligand>
        <name>Zn(2+)</name>
        <dbReference type="ChEBI" id="CHEBI:29105"/>
        <note>catalytic</note>
    </ligand>
</feature>